<dbReference type="Gene3D" id="3.30.450.20">
    <property type="entry name" value="PAS domain"/>
    <property type="match status" value="1"/>
</dbReference>
<dbReference type="InterPro" id="IPR005467">
    <property type="entry name" value="His_kinase_dom"/>
</dbReference>
<dbReference type="EMBL" id="JBHUHT010000017">
    <property type="protein sequence ID" value="MFD2097369.1"/>
    <property type="molecule type" value="Genomic_DNA"/>
</dbReference>
<feature type="modified residue" description="4-aspartylphosphate" evidence="4">
    <location>
        <position position="640"/>
    </location>
</feature>
<dbReference type="InterPro" id="IPR011006">
    <property type="entry name" value="CheY-like_superfamily"/>
</dbReference>
<dbReference type="SMART" id="SM00448">
    <property type="entry name" value="REC"/>
    <property type="match status" value="1"/>
</dbReference>
<dbReference type="SUPFAM" id="SSF52172">
    <property type="entry name" value="CheY-like"/>
    <property type="match status" value="1"/>
</dbReference>
<dbReference type="SUPFAM" id="SSF47384">
    <property type="entry name" value="Homodimeric domain of signal transducing histidine kinase"/>
    <property type="match status" value="1"/>
</dbReference>
<gene>
    <name evidence="9" type="ORF">ACFSJ3_15330</name>
</gene>
<dbReference type="Pfam" id="PF00512">
    <property type="entry name" value="HisKA"/>
    <property type="match status" value="1"/>
</dbReference>
<keyword evidence="3 4" id="KW-0597">Phosphoprotein</keyword>
<dbReference type="InterPro" id="IPR036097">
    <property type="entry name" value="HisK_dim/P_sf"/>
</dbReference>
<dbReference type="Gene3D" id="1.10.287.130">
    <property type="match status" value="1"/>
</dbReference>
<sequence>MAPDDKLEQAESYHELAQQLVRARSQAHKLQAENDALLRGLQQLSAAADPSKLTDALVDMLAPFTGLENALIVEFQEGVYTPLVASDKALMIARWPASPSFGRALSGETLLLFDTGFLPEWQALPDSVCQISRSAIITSIADSRRQVLLICLHSQAHSFDHEARRLVSRFRPFLSQLLINLGFRHHLENLVAQRTQAHKESELRFKAFASSASDWFWETDSRLRLTYLTQPDRLAKQAAELNLLGRRWLRLRSSKEKKQGRWRDLLKQLSARAPFQKLRFEIEPMPGKRRWIEVSGEPRFEQARFIGYRGTARDITDIKRKQLALEQAWQAAQQAAEAKSAFLAMMQHELITPVGGIVGGLELMAAEPLTETQKQQWNMASQSAALLDALLKDLLALSQDQGIEGELALEASESRRVSGKLIDLVNHALGLWRTKAAEKGLTLISEISGAVEDVWLPEVERIAQVLFHLLGNAVKFSDSGTVRLAASLMANNIVFAIEDQGPGFEPEQVAQLFNPFEQRDNSRTRLHQGSGLGLALSKRLVESMAGTIGIDTQPNGERWQGRVWFSLPMSKSGSEQSEYIPELESANQPLQILVAEDSKSNQMVIKLMLQQLGHEVSLVDNGEEAVRAVSNSQFDLVLMDLRMPVMDGLEASRQIRQLPKPMSDVPIYALTANTGLNEAEHFKSVGVTKVLAKPLRAEQLQENLKGLLG</sequence>
<evidence type="ECO:0000256" key="2">
    <source>
        <dbReference type="ARBA" id="ARBA00012438"/>
    </source>
</evidence>
<dbReference type="InterPro" id="IPR000700">
    <property type="entry name" value="PAS-assoc_C"/>
</dbReference>
<dbReference type="SUPFAM" id="SSF55781">
    <property type="entry name" value="GAF domain-like"/>
    <property type="match status" value="1"/>
</dbReference>
<organism evidence="9 10">
    <name type="scientific">Corallincola platygyrae</name>
    <dbReference type="NCBI Taxonomy" id="1193278"/>
    <lineage>
        <taxon>Bacteria</taxon>
        <taxon>Pseudomonadati</taxon>
        <taxon>Pseudomonadota</taxon>
        <taxon>Gammaproteobacteria</taxon>
        <taxon>Alteromonadales</taxon>
        <taxon>Psychromonadaceae</taxon>
        <taxon>Corallincola</taxon>
    </lineage>
</organism>
<dbReference type="NCBIfam" id="TIGR00229">
    <property type="entry name" value="sensory_box"/>
    <property type="match status" value="1"/>
</dbReference>
<feature type="domain" description="Response regulatory" evidence="7">
    <location>
        <begin position="591"/>
        <end position="708"/>
    </location>
</feature>
<dbReference type="InterPro" id="IPR004358">
    <property type="entry name" value="Sig_transdc_His_kin-like_C"/>
</dbReference>
<dbReference type="Gene3D" id="3.40.50.2300">
    <property type="match status" value="1"/>
</dbReference>
<comment type="caution">
    <text evidence="9">The sequence shown here is derived from an EMBL/GenBank/DDBJ whole genome shotgun (WGS) entry which is preliminary data.</text>
</comment>
<dbReference type="PROSITE" id="PS50109">
    <property type="entry name" value="HIS_KIN"/>
    <property type="match status" value="1"/>
</dbReference>
<evidence type="ECO:0000259" key="8">
    <source>
        <dbReference type="PROSITE" id="PS50113"/>
    </source>
</evidence>
<evidence type="ECO:0000313" key="9">
    <source>
        <dbReference type="EMBL" id="MFD2097369.1"/>
    </source>
</evidence>
<keyword evidence="10" id="KW-1185">Reference proteome</keyword>
<dbReference type="SMART" id="SM00388">
    <property type="entry name" value="HisKA"/>
    <property type="match status" value="1"/>
</dbReference>
<evidence type="ECO:0000256" key="4">
    <source>
        <dbReference type="PROSITE-ProRule" id="PRU00169"/>
    </source>
</evidence>
<evidence type="ECO:0000259" key="6">
    <source>
        <dbReference type="PROSITE" id="PS50109"/>
    </source>
</evidence>
<comment type="catalytic activity">
    <reaction evidence="1">
        <text>ATP + protein L-histidine = ADP + protein N-phospho-L-histidine.</text>
        <dbReference type="EC" id="2.7.13.3"/>
    </reaction>
</comment>
<dbReference type="Pfam" id="PF02518">
    <property type="entry name" value="HATPase_c"/>
    <property type="match status" value="1"/>
</dbReference>
<dbReference type="PANTHER" id="PTHR45339">
    <property type="entry name" value="HYBRID SIGNAL TRANSDUCTION HISTIDINE KINASE J"/>
    <property type="match status" value="1"/>
</dbReference>
<evidence type="ECO:0000256" key="1">
    <source>
        <dbReference type="ARBA" id="ARBA00000085"/>
    </source>
</evidence>
<dbReference type="SUPFAM" id="SSF55874">
    <property type="entry name" value="ATPase domain of HSP90 chaperone/DNA topoisomerase II/histidine kinase"/>
    <property type="match status" value="1"/>
</dbReference>
<dbReference type="InterPro" id="IPR001789">
    <property type="entry name" value="Sig_transdc_resp-reg_receiver"/>
</dbReference>
<evidence type="ECO:0000256" key="5">
    <source>
        <dbReference type="SAM" id="Coils"/>
    </source>
</evidence>
<dbReference type="Gene3D" id="3.30.565.10">
    <property type="entry name" value="Histidine kinase-like ATPase, C-terminal domain"/>
    <property type="match status" value="1"/>
</dbReference>
<proteinExistence type="predicted"/>
<dbReference type="Pfam" id="PF00072">
    <property type="entry name" value="Response_reg"/>
    <property type="match status" value="1"/>
</dbReference>
<dbReference type="RefSeq" id="WP_345340532.1">
    <property type="nucleotide sequence ID" value="NZ_BAABLI010000015.1"/>
</dbReference>
<dbReference type="PANTHER" id="PTHR45339:SF5">
    <property type="entry name" value="HISTIDINE KINASE"/>
    <property type="match status" value="1"/>
</dbReference>
<evidence type="ECO:0000313" key="10">
    <source>
        <dbReference type="Proteomes" id="UP001597380"/>
    </source>
</evidence>
<reference evidence="10" key="1">
    <citation type="journal article" date="2019" name="Int. J. Syst. Evol. Microbiol.">
        <title>The Global Catalogue of Microorganisms (GCM) 10K type strain sequencing project: providing services to taxonomists for standard genome sequencing and annotation.</title>
        <authorList>
            <consortium name="The Broad Institute Genomics Platform"/>
            <consortium name="The Broad Institute Genome Sequencing Center for Infectious Disease"/>
            <person name="Wu L."/>
            <person name="Ma J."/>
        </authorList>
    </citation>
    <scope>NUCLEOTIDE SEQUENCE [LARGE SCALE GENOMIC DNA]</scope>
    <source>
        <strain evidence="10">CGMCC 1.10992</strain>
    </source>
</reference>
<dbReference type="PRINTS" id="PR00344">
    <property type="entry name" value="BCTRLSENSOR"/>
</dbReference>
<dbReference type="InterPro" id="IPR003661">
    <property type="entry name" value="HisK_dim/P_dom"/>
</dbReference>
<dbReference type="InterPro" id="IPR036890">
    <property type="entry name" value="HATPase_C_sf"/>
</dbReference>
<protein>
    <recommendedName>
        <fullName evidence="2">histidine kinase</fullName>
        <ecNumber evidence="2">2.7.13.3</ecNumber>
    </recommendedName>
</protein>
<dbReference type="InterPro" id="IPR035965">
    <property type="entry name" value="PAS-like_dom_sf"/>
</dbReference>
<feature type="domain" description="PAC" evidence="8">
    <location>
        <begin position="276"/>
        <end position="327"/>
    </location>
</feature>
<dbReference type="PROSITE" id="PS50110">
    <property type="entry name" value="RESPONSE_REGULATORY"/>
    <property type="match status" value="1"/>
</dbReference>
<feature type="coiled-coil region" evidence="5">
    <location>
        <begin position="13"/>
        <end position="47"/>
    </location>
</feature>
<feature type="domain" description="Histidine kinase" evidence="6">
    <location>
        <begin position="345"/>
        <end position="571"/>
    </location>
</feature>
<dbReference type="InterPro" id="IPR000014">
    <property type="entry name" value="PAS"/>
</dbReference>
<dbReference type="SMART" id="SM00387">
    <property type="entry name" value="HATPase_c"/>
    <property type="match status" value="1"/>
</dbReference>
<keyword evidence="5" id="KW-0175">Coiled coil</keyword>
<accession>A0ABW4XU62</accession>
<dbReference type="EC" id="2.7.13.3" evidence="2"/>
<dbReference type="InterPro" id="IPR003594">
    <property type="entry name" value="HATPase_dom"/>
</dbReference>
<evidence type="ECO:0000256" key="3">
    <source>
        <dbReference type="ARBA" id="ARBA00022553"/>
    </source>
</evidence>
<dbReference type="CDD" id="cd17546">
    <property type="entry name" value="REC_hyHK_CKI1_RcsC-like"/>
    <property type="match status" value="1"/>
</dbReference>
<dbReference type="PROSITE" id="PS50113">
    <property type="entry name" value="PAC"/>
    <property type="match status" value="1"/>
</dbReference>
<dbReference type="SUPFAM" id="SSF55785">
    <property type="entry name" value="PYP-like sensor domain (PAS domain)"/>
    <property type="match status" value="1"/>
</dbReference>
<dbReference type="Proteomes" id="UP001597380">
    <property type="component" value="Unassembled WGS sequence"/>
</dbReference>
<name>A0ABW4XU62_9GAMM</name>
<evidence type="ECO:0000259" key="7">
    <source>
        <dbReference type="PROSITE" id="PS50110"/>
    </source>
</evidence>